<dbReference type="SUPFAM" id="SSF50022">
    <property type="entry name" value="ISP domain"/>
    <property type="match status" value="1"/>
</dbReference>
<keyword evidence="9" id="KW-1015">Disulfide bond</keyword>
<comment type="subunit">
    <text evidence="11">The main subunits of the menaquinol:cytochrome c complex are a Rieske-type iron-sulfur protein (QcrA), a cytochrome b (QcrB) and a cytochrome c (QcrC).</text>
</comment>
<feature type="domain" description="Rieske" evidence="16">
    <location>
        <begin position="84"/>
        <end position="169"/>
    </location>
</feature>
<dbReference type="AlphaFoldDB" id="A0A3B0BGE5"/>
<dbReference type="RefSeq" id="WP_120750702.1">
    <property type="nucleotide sequence ID" value="NZ_RBAH01000027.1"/>
</dbReference>
<evidence type="ECO:0000313" key="18">
    <source>
        <dbReference type="Proteomes" id="UP000282311"/>
    </source>
</evidence>
<keyword evidence="8" id="KW-0411">Iron-sulfur</keyword>
<evidence type="ECO:0000256" key="10">
    <source>
        <dbReference type="ARBA" id="ARBA00055683"/>
    </source>
</evidence>
<reference evidence="17 18" key="1">
    <citation type="journal article" date="2007" name="Int. J. Syst. Evol. Microbiol.">
        <title>Paenibacillus ginsengarvi sp. nov., isolated from soil from ginseng cultivation.</title>
        <authorList>
            <person name="Yoon M.H."/>
            <person name="Ten L.N."/>
            <person name="Im W.T."/>
        </authorList>
    </citation>
    <scope>NUCLEOTIDE SEQUENCE [LARGE SCALE GENOMIC DNA]</scope>
    <source>
        <strain evidence="17 18">KCTC 13059</strain>
    </source>
</reference>
<evidence type="ECO:0000256" key="15">
    <source>
        <dbReference type="SAM" id="Phobius"/>
    </source>
</evidence>
<evidence type="ECO:0000256" key="5">
    <source>
        <dbReference type="ARBA" id="ARBA00022982"/>
    </source>
</evidence>
<dbReference type="GO" id="GO:0046872">
    <property type="term" value="F:metal ion binding"/>
    <property type="evidence" value="ECO:0007669"/>
    <property type="project" value="UniProtKB-KW"/>
</dbReference>
<keyword evidence="15" id="KW-0472">Membrane</keyword>
<evidence type="ECO:0000256" key="11">
    <source>
        <dbReference type="ARBA" id="ARBA00064458"/>
    </source>
</evidence>
<dbReference type="InterPro" id="IPR017941">
    <property type="entry name" value="Rieske_2Fe-2S"/>
</dbReference>
<evidence type="ECO:0000256" key="12">
    <source>
        <dbReference type="ARBA" id="ARBA00067741"/>
    </source>
</evidence>
<dbReference type="GO" id="GO:0051537">
    <property type="term" value="F:2 iron, 2 sulfur cluster binding"/>
    <property type="evidence" value="ECO:0007669"/>
    <property type="project" value="UniProtKB-KW"/>
</dbReference>
<evidence type="ECO:0000256" key="6">
    <source>
        <dbReference type="ARBA" id="ARBA00023002"/>
    </source>
</evidence>
<dbReference type="PROSITE" id="PS51318">
    <property type="entry name" value="TAT"/>
    <property type="match status" value="1"/>
</dbReference>
<evidence type="ECO:0000256" key="8">
    <source>
        <dbReference type="ARBA" id="ARBA00023014"/>
    </source>
</evidence>
<comment type="similarity">
    <text evidence="1">Belongs to the Rieske iron-sulfur protein family.</text>
</comment>
<dbReference type="CDD" id="cd03467">
    <property type="entry name" value="Rieske"/>
    <property type="match status" value="1"/>
</dbReference>
<keyword evidence="15" id="KW-0812">Transmembrane</keyword>
<keyword evidence="6" id="KW-0560">Oxidoreductase</keyword>
<dbReference type="PROSITE" id="PS51296">
    <property type="entry name" value="RIESKE"/>
    <property type="match status" value="1"/>
</dbReference>
<dbReference type="InterPro" id="IPR006311">
    <property type="entry name" value="TAT_signal"/>
</dbReference>
<evidence type="ECO:0000256" key="1">
    <source>
        <dbReference type="ARBA" id="ARBA00010651"/>
    </source>
</evidence>
<comment type="function">
    <text evidence="10">Component of the menaquinol:cytochrome c reductase complex. The Rieske protein is a high potential 2Fe-2S protein.</text>
</comment>
<evidence type="ECO:0000256" key="7">
    <source>
        <dbReference type="ARBA" id="ARBA00023004"/>
    </source>
</evidence>
<keyword evidence="7" id="KW-0408">Iron</keyword>
<dbReference type="GO" id="GO:0004497">
    <property type="term" value="F:monooxygenase activity"/>
    <property type="evidence" value="ECO:0007669"/>
    <property type="project" value="UniProtKB-ARBA"/>
</dbReference>
<organism evidence="17 18">
    <name type="scientific">Paenibacillus ginsengarvi</name>
    <dbReference type="NCBI Taxonomy" id="400777"/>
    <lineage>
        <taxon>Bacteria</taxon>
        <taxon>Bacillati</taxon>
        <taxon>Bacillota</taxon>
        <taxon>Bacilli</taxon>
        <taxon>Bacillales</taxon>
        <taxon>Paenibacillaceae</taxon>
        <taxon>Paenibacillus</taxon>
    </lineage>
</organism>
<dbReference type="Pfam" id="PF00355">
    <property type="entry name" value="Rieske"/>
    <property type="match status" value="1"/>
</dbReference>
<keyword evidence="5" id="KW-0249">Electron transport</keyword>
<keyword evidence="3" id="KW-0001">2Fe-2S</keyword>
<keyword evidence="18" id="KW-1185">Reference proteome</keyword>
<dbReference type="InterPro" id="IPR036922">
    <property type="entry name" value="Rieske_2Fe-2S_sf"/>
</dbReference>
<dbReference type="PANTHER" id="PTHR10134">
    <property type="entry name" value="CYTOCHROME B-C1 COMPLEX SUBUNIT RIESKE, MITOCHONDRIAL"/>
    <property type="match status" value="1"/>
</dbReference>
<sequence length="180" mass="20380">MNDAKHKHSSEQPTTRREMSRRQFLSYALGGTTAFMAAGVTIPMIRFAVDPILQPTGAGDFVKVVEESKITNEPKSFKFQIHQVDGWYESDIELEAWIMKDEKGAVYALSPVCKHLGCTVNWNADTRYPNQFFCPCHEAHYTKEGKNLAVAPLPLDEYKIKIESGFVYLGKVQPNQHVTK</sequence>
<evidence type="ECO:0000256" key="14">
    <source>
        <dbReference type="ARBA" id="ARBA00076330"/>
    </source>
</evidence>
<protein>
    <recommendedName>
        <fullName evidence="12">Menaquinol:cytochrome c reductase iron-sulfur subunit</fullName>
    </recommendedName>
    <alternativeName>
        <fullName evidence="14">Cytochrome bc complex, iron-sulfur subunit</fullName>
    </alternativeName>
    <alternativeName>
        <fullName evidence="13">Rieske iron-sulfur protein QcrA</fullName>
    </alternativeName>
</protein>
<gene>
    <name evidence="17" type="ORF">D7M11_28670</name>
</gene>
<keyword evidence="4" id="KW-0479">Metal-binding</keyword>
<keyword evidence="2" id="KW-0813">Transport</keyword>
<dbReference type="OrthoDB" id="9767869at2"/>
<feature type="transmembrane region" description="Helical" evidence="15">
    <location>
        <begin position="24"/>
        <end position="45"/>
    </location>
</feature>
<evidence type="ECO:0000256" key="9">
    <source>
        <dbReference type="ARBA" id="ARBA00023157"/>
    </source>
</evidence>
<keyword evidence="15" id="KW-1133">Transmembrane helix</keyword>
<evidence type="ECO:0000256" key="2">
    <source>
        <dbReference type="ARBA" id="ARBA00022448"/>
    </source>
</evidence>
<dbReference type="EMBL" id="RBAH01000027">
    <property type="protein sequence ID" value="RKN72453.1"/>
    <property type="molecule type" value="Genomic_DNA"/>
</dbReference>
<evidence type="ECO:0000256" key="4">
    <source>
        <dbReference type="ARBA" id="ARBA00022723"/>
    </source>
</evidence>
<accession>A0A3B0BGE5</accession>
<comment type="caution">
    <text evidence="17">The sequence shown here is derived from an EMBL/GenBank/DDBJ whole genome shotgun (WGS) entry which is preliminary data.</text>
</comment>
<dbReference type="InterPro" id="IPR014349">
    <property type="entry name" value="Rieske_Fe-S_prot"/>
</dbReference>
<dbReference type="Gene3D" id="2.102.10.10">
    <property type="entry name" value="Rieske [2Fe-2S] iron-sulphur domain"/>
    <property type="match status" value="1"/>
</dbReference>
<evidence type="ECO:0000313" key="17">
    <source>
        <dbReference type="EMBL" id="RKN72453.1"/>
    </source>
</evidence>
<dbReference type="GO" id="GO:0016705">
    <property type="term" value="F:oxidoreductase activity, acting on paired donors, with incorporation or reduction of molecular oxygen"/>
    <property type="evidence" value="ECO:0007669"/>
    <property type="project" value="UniProtKB-ARBA"/>
</dbReference>
<evidence type="ECO:0000259" key="16">
    <source>
        <dbReference type="PROSITE" id="PS51296"/>
    </source>
</evidence>
<dbReference type="Proteomes" id="UP000282311">
    <property type="component" value="Unassembled WGS sequence"/>
</dbReference>
<dbReference type="FunFam" id="2.102.10.10:FF:000006">
    <property type="entry name" value="Menaquinol-cytochrome c reductase, iron-sulfur subunit"/>
    <property type="match status" value="1"/>
</dbReference>
<evidence type="ECO:0000256" key="3">
    <source>
        <dbReference type="ARBA" id="ARBA00022714"/>
    </source>
</evidence>
<name>A0A3B0BGE5_9BACL</name>
<evidence type="ECO:0000256" key="13">
    <source>
        <dbReference type="ARBA" id="ARBA00075320"/>
    </source>
</evidence>
<proteinExistence type="inferred from homology"/>